<dbReference type="PANTHER" id="PTHR11011">
    <property type="entry name" value="MALE STERILITY PROTEIN 2-RELATED"/>
    <property type="match status" value="1"/>
</dbReference>
<evidence type="ECO:0000256" key="1">
    <source>
        <dbReference type="SAM" id="Phobius"/>
    </source>
</evidence>
<organism evidence="3 4">
    <name type="scientific">Methylomonas albis</name>
    <dbReference type="NCBI Taxonomy" id="1854563"/>
    <lineage>
        <taxon>Bacteria</taxon>
        <taxon>Pseudomonadati</taxon>
        <taxon>Pseudomonadota</taxon>
        <taxon>Gammaproteobacteria</taxon>
        <taxon>Methylococcales</taxon>
        <taxon>Methylococcaceae</taxon>
        <taxon>Methylomonas</taxon>
    </lineage>
</organism>
<evidence type="ECO:0000259" key="2">
    <source>
        <dbReference type="Pfam" id="PF07993"/>
    </source>
</evidence>
<protein>
    <submittedName>
        <fullName evidence="3">SDR family oxidoreductase</fullName>
    </submittedName>
</protein>
<keyword evidence="4" id="KW-1185">Reference proteome</keyword>
<evidence type="ECO:0000313" key="4">
    <source>
        <dbReference type="Proteomes" id="UP000652176"/>
    </source>
</evidence>
<dbReference type="Pfam" id="PF07993">
    <property type="entry name" value="NAD_binding_4"/>
    <property type="match status" value="1"/>
</dbReference>
<dbReference type="InterPro" id="IPR036291">
    <property type="entry name" value="NAD(P)-bd_dom_sf"/>
</dbReference>
<accession>A0ABR9D3Q0</accession>
<comment type="caution">
    <text evidence="3">The sequence shown here is derived from an EMBL/GenBank/DDBJ whole genome shotgun (WGS) entry which is preliminary data.</text>
</comment>
<sequence length="373" mass="42117">MAKRYFVTGATGAIGSALIPLLLEEPDSQIWLLIRGKSSEHLMKRLEELFDFWEMAEPLALDARKRIFPLLGDTDQNQFALANEPYAKIAQQCTHIIHCAGVVKMNLPLEIARQHALGAAKNIVELALACKQSGNLQKIEYVSTVGVGGKMPGILPETWITKPREFHNTYEQSKAEAEIYLRDQIEQHHLPITVHRPSMVVGDSKTGKIIHHQIFYHICEFLAGRRTYGLLPNLGNAKLDTIPVDYVASVIQWSSLQQDTAGEIFHLCSGPTQSIQLAELQTIVRHMFRSQGFKVPVVIHLPISLFNAVLNFVAPWFSDKLQRAVRAFPFFLDYLADENGFDNSLTNQTYSCHPPSPLDYLATVLTEYRRIQR</sequence>
<dbReference type="InterPro" id="IPR013120">
    <property type="entry name" value="FAR_NAD-bd"/>
</dbReference>
<reference evidence="3 4" key="1">
    <citation type="submission" date="2020-09" db="EMBL/GenBank/DDBJ databases">
        <title>Methylomonas albis sp. nov. and Methylomonas fluvii sp. nov.: Two cold-adapted methanotrophs from the River Elbe and an amended description of Methylovulum psychrotolerans strain Eb1.</title>
        <authorList>
            <person name="Bussmann I.K."/>
            <person name="Klings K.-W."/>
            <person name="Warnstedt J."/>
            <person name="Hoppert M."/>
            <person name="Saborowski A."/>
            <person name="Horn F."/>
            <person name="Liebner S."/>
        </authorList>
    </citation>
    <scope>NUCLEOTIDE SEQUENCE [LARGE SCALE GENOMIC DNA]</scope>
    <source>
        <strain evidence="3 4">EbA</strain>
    </source>
</reference>
<dbReference type="SUPFAM" id="SSF51735">
    <property type="entry name" value="NAD(P)-binding Rossmann-fold domains"/>
    <property type="match status" value="1"/>
</dbReference>
<keyword evidence="1" id="KW-0812">Transmembrane</keyword>
<gene>
    <name evidence="3" type="ORF">IE877_17995</name>
</gene>
<feature type="domain" description="Thioester reductase (TE)" evidence="2">
    <location>
        <begin position="7"/>
        <end position="251"/>
    </location>
</feature>
<dbReference type="CDD" id="cd05263">
    <property type="entry name" value="MupV_like_SDR_e"/>
    <property type="match status" value="1"/>
</dbReference>
<dbReference type="Proteomes" id="UP000652176">
    <property type="component" value="Unassembled WGS sequence"/>
</dbReference>
<dbReference type="PANTHER" id="PTHR11011:SF45">
    <property type="entry name" value="FATTY ACYL-COA REDUCTASE CG8306-RELATED"/>
    <property type="match status" value="1"/>
</dbReference>
<feature type="transmembrane region" description="Helical" evidence="1">
    <location>
        <begin position="297"/>
        <end position="317"/>
    </location>
</feature>
<dbReference type="InterPro" id="IPR026055">
    <property type="entry name" value="FAR"/>
</dbReference>
<dbReference type="EMBL" id="JACXSS010000001">
    <property type="protein sequence ID" value="MBD9357736.1"/>
    <property type="molecule type" value="Genomic_DNA"/>
</dbReference>
<keyword evidence="1" id="KW-1133">Transmembrane helix</keyword>
<dbReference type="Gene3D" id="3.40.50.720">
    <property type="entry name" value="NAD(P)-binding Rossmann-like Domain"/>
    <property type="match status" value="1"/>
</dbReference>
<keyword evidence="1" id="KW-0472">Membrane</keyword>
<dbReference type="RefSeq" id="WP_192375996.1">
    <property type="nucleotide sequence ID" value="NZ_CAJHIV010000001.1"/>
</dbReference>
<proteinExistence type="predicted"/>
<name>A0ABR9D3Q0_9GAMM</name>
<evidence type="ECO:0000313" key="3">
    <source>
        <dbReference type="EMBL" id="MBD9357736.1"/>
    </source>
</evidence>